<dbReference type="CDD" id="cd12148">
    <property type="entry name" value="fungal_TF_MHR"/>
    <property type="match status" value="1"/>
</dbReference>
<dbReference type="SMART" id="SM00066">
    <property type="entry name" value="GAL4"/>
    <property type="match status" value="1"/>
</dbReference>
<dbReference type="PROSITE" id="PS00463">
    <property type="entry name" value="ZN2_CY6_FUNGAL_1"/>
    <property type="match status" value="1"/>
</dbReference>
<feature type="region of interest" description="Disordered" evidence="2">
    <location>
        <begin position="195"/>
        <end position="231"/>
    </location>
</feature>
<protein>
    <recommendedName>
        <fullName evidence="3">Zn(2)-C6 fungal-type domain-containing protein</fullName>
    </recommendedName>
</protein>
<dbReference type="InterPro" id="IPR001138">
    <property type="entry name" value="Zn2Cys6_DnaBD"/>
</dbReference>
<dbReference type="InterPro" id="IPR036864">
    <property type="entry name" value="Zn2-C6_fun-type_DNA-bd_sf"/>
</dbReference>
<dbReference type="GO" id="GO:0008270">
    <property type="term" value="F:zinc ion binding"/>
    <property type="evidence" value="ECO:0007669"/>
    <property type="project" value="InterPro"/>
</dbReference>
<evidence type="ECO:0000313" key="5">
    <source>
        <dbReference type="Proteomes" id="UP000756921"/>
    </source>
</evidence>
<organism evidence="4 5">
    <name type="scientific">Paraphaeosphaeria minitans</name>
    <dbReference type="NCBI Taxonomy" id="565426"/>
    <lineage>
        <taxon>Eukaryota</taxon>
        <taxon>Fungi</taxon>
        <taxon>Dikarya</taxon>
        <taxon>Ascomycota</taxon>
        <taxon>Pezizomycotina</taxon>
        <taxon>Dothideomycetes</taxon>
        <taxon>Pleosporomycetidae</taxon>
        <taxon>Pleosporales</taxon>
        <taxon>Massarineae</taxon>
        <taxon>Didymosphaeriaceae</taxon>
        <taxon>Paraphaeosphaeria</taxon>
    </lineage>
</organism>
<evidence type="ECO:0000256" key="2">
    <source>
        <dbReference type="SAM" id="MobiDB-lite"/>
    </source>
</evidence>
<dbReference type="PANTHER" id="PTHR47785">
    <property type="entry name" value="ZN(II)2CYS6 TRANSCRIPTION FACTOR (EUROFUNG)-RELATED-RELATED"/>
    <property type="match status" value="1"/>
</dbReference>
<feature type="compositionally biased region" description="Low complexity" evidence="2">
    <location>
        <begin position="361"/>
        <end position="371"/>
    </location>
</feature>
<sequence>MRPKQVRAAQACNHCRSRKRRCDEARPCQYCTENYFGCQYMDVPPPKQDRSMMELQNSLNSISNIVKDLGANFNVPQQGPVARPATLIQKESYQAFPHPATPADRVVTSITLTQPDPANDPDNVGLQADHRTPAHHLFIEWPSMANFCNGVPFIQRLLEEGHRIDQYPMLMEQDRGLLRVWGVGEGTDTDLYDGAHVESDTPSPATVKEGLWGCPPADHSNPSTTNRDPPRYDLGGLGPDGKPDFNSKTLWGLYRSYQDNIHSLHPFLNPAKLRKIIQEFQEVYSPDRIERKRSSTLHGDAYGVAEESARGSIERSLRNAIILLVLALGKVCLHTAKLPHPQSDRQPAANGTWGYHRDSPRSATDSFSSDASDTRARNINILPGMAYFSYASDILGNQSGGNTIAHAQAMLLAALYLGQYGRVLESWSWTNNACRICLVLIRREGNKVNRKMILTNAAGQTLVEEPSTEPILSAEERRRLNLIKCVYWTCLQMESDIIAEISELQPSAITQYQTHIEYPSGVYEFDGTSMHTKNLFLYSSQIHLRVILNDAHNSLYGARLAIDIDQIAVAGCARLEQFRPPSTDISVARLRAKYYGGYYVVLRPLLFKAIHYMKLPPTVSSNNSPPDTSNQYNPHRDIVDLSAEDEQALQIVQKCVESAIQSTIAFDRIGADENTPYRNYESQRRSRLIVPNVFGTLHAQFGNMLVLTAVYTSPMRRFLPDKNCLTKEMLTALFTRTQDILRELSGNSPVLSLDYEILDNLARQHDIYYRRPR</sequence>
<name>A0A9P6G752_9PLEO</name>
<accession>A0A9P6G752</accession>
<dbReference type="EMBL" id="WJXW01000015">
    <property type="protein sequence ID" value="KAF9729948.1"/>
    <property type="molecule type" value="Genomic_DNA"/>
</dbReference>
<dbReference type="OrthoDB" id="5244761at2759"/>
<dbReference type="GO" id="GO:0000981">
    <property type="term" value="F:DNA-binding transcription factor activity, RNA polymerase II-specific"/>
    <property type="evidence" value="ECO:0007669"/>
    <property type="project" value="InterPro"/>
</dbReference>
<dbReference type="Proteomes" id="UP000756921">
    <property type="component" value="Unassembled WGS sequence"/>
</dbReference>
<feature type="region of interest" description="Disordered" evidence="2">
    <location>
        <begin position="339"/>
        <end position="371"/>
    </location>
</feature>
<evidence type="ECO:0000256" key="1">
    <source>
        <dbReference type="ARBA" id="ARBA00023242"/>
    </source>
</evidence>
<reference evidence="4" key="1">
    <citation type="journal article" date="2020" name="Mol. Plant Microbe Interact.">
        <title>Genome Sequence of the Biocontrol Agent Coniothyrium minitans strain Conio (IMI 134523).</title>
        <authorList>
            <person name="Patel D."/>
            <person name="Shittu T.A."/>
            <person name="Baroncelli R."/>
            <person name="Muthumeenakshi S."/>
            <person name="Osborne T.H."/>
            <person name="Janganan T.K."/>
            <person name="Sreenivasaprasad S."/>
        </authorList>
    </citation>
    <scope>NUCLEOTIDE SEQUENCE</scope>
    <source>
        <strain evidence="4">Conio</strain>
    </source>
</reference>
<dbReference type="InterPro" id="IPR053181">
    <property type="entry name" value="EcdB-like_regulator"/>
</dbReference>
<dbReference type="Gene3D" id="4.10.240.10">
    <property type="entry name" value="Zn(2)-C6 fungal-type DNA-binding domain"/>
    <property type="match status" value="1"/>
</dbReference>
<dbReference type="PROSITE" id="PS50048">
    <property type="entry name" value="ZN2_CY6_FUNGAL_2"/>
    <property type="match status" value="1"/>
</dbReference>
<comment type="caution">
    <text evidence="4">The sequence shown here is derived from an EMBL/GenBank/DDBJ whole genome shotgun (WGS) entry which is preliminary data.</text>
</comment>
<dbReference type="CDD" id="cd00067">
    <property type="entry name" value="GAL4"/>
    <property type="match status" value="1"/>
</dbReference>
<dbReference type="PANTHER" id="PTHR47785:SF4">
    <property type="entry name" value="ZN(II)2CYS6 TRANSCRIPTION FACTOR (EUROFUNG)"/>
    <property type="match status" value="1"/>
</dbReference>
<dbReference type="Pfam" id="PF00172">
    <property type="entry name" value="Zn_clus"/>
    <property type="match status" value="1"/>
</dbReference>
<gene>
    <name evidence="4" type="ORF">PMIN01_11881</name>
</gene>
<dbReference type="AlphaFoldDB" id="A0A9P6G752"/>
<feature type="domain" description="Zn(2)-C6 fungal-type" evidence="3">
    <location>
        <begin position="11"/>
        <end position="40"/>
    </location>
</feature>
<evidence type="ECO:0000313" key="4">
    <source>
        <dbReference type="EMBL" id="KAF9729948.1"/>
    </source>
</evidence>
<evidence type="ECO:0000259" key="3">
    <source>
        <dbReference type="PROSITE" id="PS50048"/>
    </source>
</evidence>
<keyword evidence="1" id="KW-0539">Nucleus</keyword>
<proteinExistence type="predicted"/>
<keyword evidence="5" id="KW-1185">Reference proteome</keyword>
<dbReference type="SUPFAM" id="SSF57701">
    <property type="entry name" value="Zn2/Cys6 DNA-binding domain"/>
    <property type="match status" value="1"/>
</dbReference>